<evidence type="ECO:0000256" key="3">
    <source>
        <dbReference type="ARBA" id="ARBA00022801"/>
    </source>
</evidence>
<dbReference type="PROSITE" id="PS00941">
    <property type="entry name" value="CARBOXYLESTERASE_B_2"/>
    <property type="match status" value="1"/>
</dbReference>
<dbReference type="AlphaFoldDB" id="A0A2J7RMT9"/>
<dbReference type="InParanoid" id="A0A2J7RMT9"/>
<sequence>MKYARLIFVFPLFILGPLASESDPIVHIHEGPIRGTTLTSIRSNRPFFAFMGIPYAKPAVGELRFKSPQPAEPWSGLRNTTKEGPSCPQRNFLTHAYFGEEDCLFINVFTPKISLGADGAPAAVMVWIHGGDYILGSGDRAVYGPDFLVDEHVVVVTFNYRLGVLGFLSLQNREVPGNNGMKDQVLALKWVKRNIDKFGGDPSNIIIFGESAGAASVHYHLLSPMSRGLFHRAISESGSALNPWAYQTPDASVKLAFELGEKFGAKTVDPGKVLEVLKAVEPEKLVHFLSTGLLQPKADALIGPTLDTKAASDEVFLPDTPMNIINSGEFLKIPYITGINNEEAILVTRTMKPFLWLLRPVVNIFELALPFYTGEKIPKAYDMAVEVKNEYFNNSRPLLLQYIDVITDLFFTNGVYCTAQKHAALSSSPVFSYEFAFDGTANVFKTLAGGANLPGACHADEIPYLFRVEMLKVDLEPGTPEYVTSVRMAKLWTNFAKTGYPTPEPDPLLQNASWKPISKSNFPYLSIDTDLKVRYSLNNGHAAWWARLYNNYIPDASPCWPFRSS</sequence>
<proteinExistence type="inferred from homology"/>
<evidence type="ECO:0000256" key="2">
    <source>
        <dbReference type="ARBA" id="ARBA00022487"/>
    </source>
</evidence>
<name>A0A2J7RMT9_9NEOP</name>
<dbReference type="InterPro" id="IPR019826">
    <property type="entry name" value="Carboxylesterase_B_AS"/>
</dbReference>
<protein>
    <recommendedName>
        <fullName evidence="5">Carboxylic ester hydrolase</fullName>
        <ecNumber evidence="5">3.1.1.-</ecNumber>
    </recommendedName>
</protein>
<dbReference type="PANTHER" id="PTHR43142">
    <property type="entry name" value="CARBOXYLIC ESTER HYDROLASE"/>
    <property type="match status" value="1"/>
</dbReference>
<evidence type="ECO:0000256" key="1">
    <source>
        <dbReference type="ARBA" id="ARBA00005964"/>
    </source>
</evidence>
<evidence type="ECO:0000259" key="6">
    <source>
        <dbReference type="Pfam" id="PF00135"/>
    </source>
</evidence>
<feature type="chain" id="PRO_5014485100" description="Carboxylic ester hydrolase" evidence="5">
    <location>
        <begin position="23"/>
        <end position="565"/>
    </location>
</feature>
<keyword evidence="4" id="KW-0325">Glycoprotein</keyword>
<evidence type="ECO:0000256" key="5">
    <source>
        <dbReference type="RuleBase" id="RU361235"/>
    </source>
</evidence>
<feature type="signal peptide" evidence="5">
    <location>
        <begin position="1"/>
        <end position="22"/>
    </location>
</feature>
<accession>A0A2J7RMT9</accession>
<dbReference type="OrthoDB" id="19653at2759"/>
<feature type="domain" description="Carboxylesterase type B" evidence="6">
    <location>
        <begin position="23"/>
        <end position="545"/>
    </location>
</feature>
<gene>
    <name evidence="7" type="primary">ESTF_15</name>
    <name evidence="7" type="ORF">B7P43_G10281</name>
</gene>
<dbReference type="PROSITE" id="PS00122">
    <property type="entry name" value="CARBOXYLESTERASE_B_1"/>
    <property type="match status" value="1"/>
</dbReference>
<evidence type="ECO:0000313" key="8">
    <source>
        <dbReference type="Proteomes" id="UP000235965"/>
    </source>
</evidence>
<dbReference type="Gene3D" id="3.40.50.1820">
    <property type="entry name" value="alpha/beta hydrolase"/>
    <property type="match status" value="1"/>
</dbReference>
<dbReference type="EMBL" id="NEVH01002552">
    <property type="protein sequence ID" value="PNF42148.1"/>
    <property type="molecule type" value="Genomic_DNA"/>
</dbReference>
<dbReference type="SUPFAM" id="SSF53474">
    <property type="entry name" value="alpha/beta-Hydrolases"/>
    <property type="match status" value="1"/>
</dbReference>
<dbReference type="Proteomes" id="UP000235965">
    <property type="component" value="Unassembled WGS sequence"/>
</dbReference>
<evidence type="ECO:0000313" key="7">
    <source>
        <dbReference type="EMBL" id="PNF42147.1"/>
    </source>
</evidence>
<dbReference type="EMBL" id="NEVH01002552">
    <property type="protein sequence ID" value="PNF42147.1"/>
    <property type="molecule type" value="Genomic_DNA"/>
</dbReference>
<keyword evidence="3 5" id="KW-0378">Hydrolase</keyword>
<dbReference type="STRING" id="105785.A0A2J7RMT9"/>
<dbReference type="InterPro" id="IPR019819">
    <property type="entry name" value="Carboxylesterase_B_CS"/>
</dbReference>
<dbReference type="EC" id="3.1.1.-" evidence="5"/>
<dbReference type="GO" id="GO:0052689">
    <property type="term" value="F:carboxylic ester hydrolase activity"/>
    <property type="evidence" value="ECO:0007669"/>
    <property type="project" value="UniProtKB-KW"/>
</dbReference>
<reference evidence="7 8" key="1">
    <citation type="submission" date="2017-12" db="EMBL/GenBank/DDBJ databases">
        <title>Hemimetabolous genomes reveal molecular basis of termite eusociality.</title>
        <authorList>
            <person name="Harrison M.C."/>
            <person name="Jongepier E."/>
            <person name="Robertson H.M."/>
            <person name="Arning N."/>
            <person name="Bitard-Feildel T."/>
            <person name="Chao H."/>
            <person name="Childers C.P."/>
            <person name="Dinh H."/>
            <person name="Doddapaneni H."/>
            <person name="Dugan S."/>
            <person name="Gowin J."/>
            <person name="Greiner C."/>
            <person name="Han Y."/>
            <person name="Hu H."/>
            <person name="Hughes D.S.T."/>
            <person name="Huylmans A.-K."/>
            <person name="Kemena C."/>
            <person name="Kremer L.P.M."/>
            <person name="Lee S.L."/>
            <person name="Lopez-Ezquerra A."/>
            <person name="Mallet L."/>
            <person name="Monroy-Kuhn J.M."/>
            <person name="Moser A."/>
            <person name="Murali S.C."/>
            <person name="Muzny D.M."/>
            <person name="Otani S."/>
            <person name="Piulachs M.-D."/>
            <person name="Poelchau M."/>
            <person name="Qu J."/>
            <person name="Schaub F."/>
            <person name="Wada-Katsumata A."/>
            <person name="Worley K.C."/>
            <person name="Xie Q."/>
            <person name="Ylla G."/>
            <person name="Poulsen M."/>
            <person name="Gibbs R.A."/>
            <person name="Schal C."/>
            <person name="Richards S."/>
            <person name="Belles X."/>
            <person name="Korb J."/>
            <person name="Bornberg-Bauer E."/>
        </authorList>
    </citation>
    <scope>NUCLEOTIDE SEQUENCE [LARGE SCALE GENOMIC DNA]</scope>
    <source>
        <tissue evidence="7">Whole body</tissue>
    </source>
</reference>
<dbReference type="InterPro" id="IPR002018">
    <property type="entry name" value="CarbesteraseB"/>
</dbReference>
<dbReference type="InterPro" id="IPR029058">
    <property type="entry name" value="AB_hydrolase_fold"/>
</dbReference>
<keyword evidence="8" id="KW-1185">Reference proteome</keyword>
<comment type="similarity">
    <text evidence="1 5">Belongs to the type-B carboxylesterase/lipase family.</text>
</comment>
<evidence type="ECO:0000256" key="4">
    <source>
        <dbReference type="ARBA" id="ARBA00023180"/>
    </source>
</evidence>
<keyword evidence="2" id="KW-0719">Serine esterase</keyword>
<organism evidence="7 8">
    <name type="scientific">Cryptotermes secundus</name>
    <dbReference type="NCBI Taxonomy" id="105785"/>
    <lineage>
        <taxon>Eukaryota</taxon>
        <taxon>Metazoa</taxon>
        <taxon>Ecdysozoa</taxon>
        <taxon>Arthropoda</taxon>
        <taxon>Hexapoda</taxon>
        <taxon>Insecta</taxon>
        <taxon>Pterygota</taxon>
        <taxon>Neoptera</taxon>
        <taxon>Polyneoptera</taxon>
        <taxon>Dictyoptera</taxon>
        <taxon>Blattodea</taxon>
        <taxon>Blattoidea</taxon>
        <taxon>Termitoidae</taxon>
        <taxon>Kalotermitidae</taxon>
        <taxon>Cryptotermitinae</taxon>
        <taxon>Cryptotermes</taxon>
    </lineage>
</organism>
<comment type="caution">
    <text evidence="7">The sequence shown here is derived from an EMBL/GenBank/DDBJ whole genome shotgun (WGS) entry which is preliminary data.</text>
</comment>
<dbReference type="PANTHER" id="PTHR43142:SF1">
    <property type="entry name" value="CARBOXYLIC ESTER HYDROLASE"/>
    <property type="match status" value="1"/>
</dbReference>
<dbReference type="Pfam" id="PF00135">
    <property type="entry name" value="COesterase"/>
    <property type="match status" value="1"/>
</dbReference>
<keyword evidence="5" id="KW-0732">Signal</keyword>